<dbReference type="SUPFAM" id="SSF55298">
    <property type="entry name" value="YjgF-like"/>
    <property type="match status" value="1"/>
</dbReference>
<dbReference type="CDD" id="cd02199">
    <property type="entry name" value="YjgF_YER057c_UK114_like_1"/>
    <property type="match status" value="1"/>
</dbReference>
<dbReference type="Proteomes" id="UP000526501">
    <property type="component" value="Unassembled WGS sequence"/>
</dbReference>
<dbReference type="InterPro" id="IPR035959">
    <property type="entry name" value="RutC-like_sf"/>
</dbReference>
<dbReference type="PANTHER" id="PTHR43760">
    <property type="entry name" value="ENDORIBONUCLEASE-RELATED"/>
    <property type="match status" value="1"/>
</dbReference>
<dbReference type="PANTHER" id="PTHR43760:SF1">
    <property type="entry name" value="ENDORIBONUCLEASE L-PSP_CHORISMATE MUTASE-LIKE DOMAIN-CONTAINING PROTEIN"/>
    <property type="match status" value="1"/>
</dbReference>
<name>A0A7X1B461_9BACT</name>
<protein>
    <submittedName>
        <fullName evidence="3">RidA family protein</fullName>
    </submittedName>
</protein>
<dbReference type="Pfam" id="PF14588">
    <property type="entry name" value="YjgF_endoribonc"/>
    <property type="match status" value="1"/>
</dbReference>
<evidence type="ECO:0000259" key="2">
    <source>
        <dbReference type="Pfam" id="PF14588"/>
    </source>
</evidence>
<gene>
    <name evidence="3" type="ORF">H5P27_04560</name>
</gene>
<dbReference type="InterPro" id="IPR013813">
    <property type="entry name" value="Endoribo_LPSP/chorism_mut-like"/>
</dbReference>
<dbReference type="EMBL" id="JACHVC010000006">
    <property type="protein sequence ID" value="MBC2605311.1"/>
    <property type="molecule type" value="Genomic_DNA"/>
</dbReference>
<accession>A0A7X1B461</accession>
<feature type="signal peptide" evidence="1">
    <location>
        <begin position="1"/>
        <end position="28"/>
    </location>
</feature>
<keyword evidence="4" id="KW-1185">Reference proteome</keyword>
<evidence type="ECO:0000313" key="4">
    <source>
        <dbReference type="Proteomes" id="UP000526501"/>
    </source>
</evidence>
<comment type="caution">
    <text evidence="3">The sequence shown here is derived from an EMBL/GenBank/DDBJ whole genome shotgun (WGS) entry which is preliminary data.</text>
</comment>
<feature type="chain" id="PRO_5030591230" evidence="1">
    <location>
        <begin position="29"/>
        <end position="180"/>
    </location>
</feature>
<dbReference type="AlphaFoldDB" id="A0A7X1B461"/>
<feature type="domain" description="Endoribonuclease L-PSP/chorismate mutase-like" evidence="2">
    <location>
        <begin position="42"/>
        <end position="166"/>
    </location>
</feature>
<evidence type="ECO:0000256" key="1">
    <source>
        <dbReference type="SAM" id="SignalP"/>
    </source>
</evidence>
<dbReference type="Gene3D" id="3.30.1330.40">
    <property type="entry name" value="RutC-like"/>
    <property type="match status" value="1"/>
</dbReference>
<organism evidence="3 4">
    <name type="scientific">Pelagicoccus albus</name>
    <dbReference type="NCBI Taxonomy" id="415222"/>
    <lineage>
        <taxon>Bacteria</taxon>
        <taxon>Pseudomonadati</taxon>
        <taxon>Verrucomicrobiota</taxon>
        <taxon>Opitutia</taxon>
        <taxon>Puniceicoccales</taxon>
        <taxon>Pelagicoccaceae</taxon>
        <taxon>Pelagicoccus</taxon>
    </lineage>
</organism>
<sequence>MKPRFQKNLCRSLALLCLAAAPSGLSIAEPAKKLEELGITLSSGPLPVANYVPAARAGNMVYLAGAIAKDENGKFYRGKVGDDLTVDEGYEVARKVGISLISSLMRELGDLDKVKRIVRVEGFVNCGPDFEKQSLVINGCSDLLVEVFGEKGRHARIAIGASSLPFGAPVEISAIVEVED</sequence>
<evidence type="ECO:0000313" key="3">
    <source>
        <dbReference type="EMBL" id="MBC2605311.1"/>
    </source>
</evidence>
<keyword evidence="1" id="KW-0732">Signal</keyword>
<proteinExistence type="predicted"/>
<reference evidence="3 4" key="1">
    <citation type="submission" date="2020-07" db="EMBL/GenBank/DDBJ databases">
        <authorList>
            <person name="Feng X."/>
        </authorList>
    </citation>
    <scope>NUCLEOTIDE SEQUENCE [LARGE SCALE GENOMIC DNA]</scope>
    <source>
        <strain evidence="3 4">JCM23202</strain>
    </source>
</reference>
<dbReference type="RefSeq" id="WP_185659195.1">
    <property type="nucleotide sequence ID" value="NZ_CAWPOO010000006.1"/>
</dbReference>